<proteinExistence type="predicted"/>
<keyword evidence="8" id="KW-1185">Reference proteome</keyword>
<evidence type="ECO:0000256" key="2">
    <source>
        <dbReference type="ARBA" id="ARBA00022692"/>
    </source>
</evidence>
<name>A0ABY0MHI3_9LACO</name>
<keyword evidence="4 5" id="KW-0472">Membrane</keyword>
<evidence type="ECO:0000259" key="6">
    <source>
        <dbReference type="Pfam" id="PF06305"/>
    </source>
</evidence>
<gene>
    <name evidence="7" type="ORF">SAMN02983011_00931</name>
</gene>
<dbReference type="Proteomes" id="UP000181860">
    <property type="component" value="Unassembled WGS sequence"/>
</dbReference>
<keyword evidence="2 5" id="KW-0812">Transmembrane</keyword>
<protein>
    <submittedName>
        <fullName evidence="7">Uncharacterized integral membrane protein</fullName>
    </submittedName>
</protein>
<evidence type="ECO:0000256" key="3">
    <source>
        <dbReference type="ARBA" id="ARBA00022989"/>
    </source>
</evidence>
<feature type="transmembrane region" description="Helical" evidence="5">
    <location>
        <begin position="9"/>
        <end position="27"/>
    </location>
</feature>
<evidence type="ECO:0000256" key="1">
    <source>
        <dbReference type="ARBA" id="ARBA00022475"/>
    </source>
</evidence>
<reference evidence="7 8" key="1">
    <citation type="submission" date="2016-10" db="EMBL/GenBank/DDBJ databases">
        <authorList>
            <person name="Varghese N."/>
            <person name="Submissions S."/>
        </authorList>
    </citation>
    <scope>NUCLEOTIDE SEQUENCE [LARGE SCALE GENOMIC DNA]</scope>
    <source>
        <strain evidence="7 8">ATCC 43761</strain>
    </source>
</reference>
<feature type="domain" description="Lipopolysaccharide assembly protein A" evidence="6">
    <location>
        <begin position="25"/>
        <end position="62"/>
    </location>
</feature>
<comment type="caution">
    <text evidence="7">The sequence shown here is derived from an EMBL/GenBank/DDBJ whole genome shotgun (WGS) entry which is preliminary data.</text>
</comment>
<evidence type="ECO:0000313" key="7">
    <source>
        <dbReference type="EMBL" id="SDA49800.1"/>
    </source>
</evidence>
<keyword evidence="1" id="KW-1003">Cell membrane</keyword>
<evidence type="ECO:0000313" key="8">
    <source>
        <dbReference type="Proteomes" id="UP000181860"/>
    </source>
</evidence>
<feature type="transmembrane region" description="Helical" evidence="5">
    <location>
        <begin position="39"/>
        <end position="61"/>
    </location>
</feature>
<sequence length="80" mass="9183">MDMKNQKNLVIGSIVALIAVIFVILNTKPVVINFGFFNVKLPLIVVLVVMVIIGMIIAWFFGHDKEEKHHFFNKNEKKTE</sequence>
<dbReference type="InterPro" id="IPR010445">
    <property type="entry name" value="LapA_dom"/>
</dbReference>
<organism evidence="7 8">
    <name type="scientific">Lactobacillus kefiranofaciens</name>
    <dbReference type="NCBI Taxonomy" id="267818"/>
    <lineage>
        <taxon>Bacteria</taxon>
        <taxon>Bacillati</taxon>
        <taxon>Bacillota</taxon>
        <taxon>Bacilli</taxon>
        <taxon>Lactobacillales</taxon>
        <taxon>Lactobacillaceae</taxon>
        <taxon>Lactobacillus</taxon>
    </lineage>
</organism>
<evidence type="ECO:0000256" key="5">
    <source>
        <dbReference type="SAM" id="Phobius"/>
    </source>
</evidence>
<dbReference type="Pfam" id="PF06305">
    <property type="entry name" value="LapA_dom"/>
    <property type="match status" value="1"/>
</dbReference>
<accession>A0ABY0MHI3</accession>
<keyword evidence="3 5" id="KW-1133">Transmembrane helix</keyword>
<evidence type="ECO:0000256" key="4">
    <source>
        <dbReference type="ARBA" id="ARBA00023136"/>
    </source>
</evidence>
<dbReference type="EMBL" id="FMXC01000007">
    <property type="protein sequence ID" value="SDA49800.1"/>
    <property type="molecule type" value="Genomic_DNA"/>
</dbReference>